<dbReference type="Proteomes" id="UP001367508">
    <property type="component" value="Unassembled WGS sequence"/>
</dbReference>
<evidence type="ECO:0000313" key="2">
    <source>
        <dbReference type="EMBL" id="KAK7307365.1"/>
    </source>
</evidence>
<sequence>MAKSFGRETKKKQVRMEVMKTCPSNNMVHEKRNGNGPKLKKNRKRKRKSNLAGTRLGIRAEAKASRHPKNPKEGIIESRERNRMGAITLYLSCKSQSIPALRDNTPKPKS</sequence>
<evidence type="ECO:0000313" key="3">
    <source>
        <dbReference type="Proteomes" id="UP001367508"/>
    </source>
</evidence>
<feature type="compositionally biased region" description="Basic residues" evidence="1">
    <location>
        <begin position="38"/>
        <end position="49"/>
    </location>
</feature>
<proteinExistence type="predicted"/>
<name>A0AAN9JXV6_CANGL</name>
<gene>
    <name evidence="2" type="ORF">VNO77_40352</name>
</gene>
<keyword evidence="3" id="KW-1185">Reference proteome</keyword>
<organism evidence="2 3">
    <name type="scientific">Canavalia gladiata</name>
    <name type="common">Sword bean</name>
    <name type="synonym">Dolichos gladiatus</name>
    <dbReference type="NCBI Taxonomy" id="3824"/>
    <lineage>
        <taxon>Eukaryota</taxon>
        <taxon>Viridiplantae</taxon>
        <taxon>Streptophyta</taxon>
        <taxon>Embryophyta</taxon>
        <taxon>Tracheophyta</taxon>
        <taxon>Spermatophyta</taxon>
        <taxon>Magnoliopsida</taxon>
        <taxon>eudicotyledons</taxon>
        <taxon>Gunneridae</taxon>
        <taxon>Pentapetalae</taxon>
        <taxon>rosids</taxon>
        <taxon>fabids</taxon>
        <taxon>Fabales</taxon>
        <taxon>Fabaceae</taxon>
        <taxon>Papilionoideae</taxon>
        <taxon>50 kb inversion clade</taxon>
        <taxon>NPAAA clade</taxon>
        <taxon>indigoferoid/millettioid clade</taxon>
        <taxon>Phaseoleae</taxon>
        <taxon>Canavalia</taxon>
    </lineage>
</organism>
<feature type="compositionally biased region" description="Basic and acidic residues" evidence="1">
    <location>
        <begin position="58"/>
        <end position="80"/>
    </location>
</feature>
<accession>A0AAN9JXV6</accession>
<dbReference type="EMBL" id="JAYMYQ010000010">
    <property type="protein sequence ID" value="KAK7307365.1"/>
    <property type="molecule type" value="Genomic_DNA"/>
</dbReference>
<feature type="region of interest" description="Disordered" evidence="1">
    <location>
        <begin position="21"/>
        <end position="80"/>
    </location>
</feature>
<dbReference type="AlphaFoldDB" id="A0AAN9JXV6"/>
<evidence type="ECO:0000256" key="1">
    <source>
        <dbReference type="SAM" id="MobiDB-lite"/>
    </source>
</evidence>
<reference evidence="2 3" key="1">
    <citation type="submission" date="2024-01" db="EMBL/GenBank/DDBJ databases">
        <title>The genomes of 5 underutilized Papilionoideae crops provide insights into root nodulation and disease resistanc.</title>
        <authorList>
            <person name="Jiang F."/>
        </authorList>
    </citation>
    <scope>NUCLEOTIDE SEQUENCE [LARGE SCALE GENOMIC DNA]</scope>
    <source>
        <strain evidence="2">LVBAO_FW01</strain>
        <tissue evidence="2">Leaves</tissue>
    </source>
</reference>
<comment type="caution">
    <text evidence="2">The sequence shown here is derived from an EMBL/GenBank/DDBJ whole genome shotgun (WGS) entry which is preliminary data.</text>
</comment>
<protein>
    <submittedName>
        <fullName evidence="2">Uncharacterized protein</fullName>
    </submittedName>
</protein>